<dbReference type="PANTHER" id="PTHR31025:SF27">
    <property type="entry name" value="SI:CH211-193K19.2-RELATED"/>
    <property type="match status" value="1"/>
</dbReference>
<dbReference type="EMBL" id="JADWDJ010000020">
    <property type="protein sequence ID" value="KAG5264839.1"/>
    <property type="molecule type" value="Genomic_DNA"/>
</dbReference>
<reference evidence="1" key="1">
    <citation type="submission" date="2020-10" db="EMBL/GenBank/DDBJ databases">
        <title>Chromosome-scale genome assembly of the Allis shad, Alosa alosa.</title>
        <authorList>
            <person name="Margot Z."/>
            <person name="Christophe K."/>
            <person name="Cabau C."/>
            <person name="Louis A."/>
            <person name="Berthelot C."/>
            <person name="Parey E."/>
            <person name="Roest Crollius H."/>
            <person name="Montfort J."/>
            <person name="Robinson-Rechavi M."/>
            <person name="Bucao C."/>
            <person name="Bouchez O."/>
            <person name="Gislard M."/>
            <person name="Lluch J."/>
            <person name="Milhes M."/>
            <person name="Lampietro C."/>
            <person name="Lopez Roques C."/>
            <person name="Donnadieu C."/>
            <person name="Braasch I."/>
            <person name="Desvignes T."/>
            <person name="Postlethwait J."/>
            <person name="Bobe J."/>
            <person name="Guiguen Y."/>
        </authorList>
    </citation>
    <scope>NUCLEOTIDE SEQUENCE</scope>
    <source>
        <strain evidence="1">M-15738</strain>
        <tissue evidence="1">Blood</tissue>
    </source>
</reference>
<keyword evidence="2" id="KW-1185">Reference proteome</keyword>
<gene>
    <name evidence="1" type="ORF">AALO_G00258590</name>
</gene>
<organism evidence="1 2">
    <name type="scientific">Alosa alosa</name>
    <name type="common">allis shad</name>
    <dbReference type="NCBI Taxonomy" id="278164"/>
    <lineage>
        <taxon>Eukaryota</taxon>
        <taxon>Metazoa</taxon>
        <taxon>Chordata</taxon>
        <taxon>Craniata</taxon>
        <taxon>Vertebrata</taxon>
        <taxon>Euteleostomi</taxon>
        <taxon>Actinopterygii</taxon>
        <taxon>Neopterygii</taxon>
        <taxon>Teleostei</taxon>
        <taxon>Clupei</taxon>
        <taxon>Clupeiformes</taxon>
        <taxon>Clupeoidei</taxon>
        <taxon>Clupeidae</taxon>
        <taxon>Alosa</taxon>
    </lineage>
</organism>
<proteinExistence type="predicted"/>
<evidence type="ECO:0000313" key="2">
    <source>
        <dbReference type="Proteomes" id="UP000823561"/>
    </source>
</evidence>
<dbReference type="Proteomes" id="UP000823561">
    <property type="component" value="Chromosome 20"/>
</dbReference>
<dbReference type="AlphaFoldDB" id="A0AAV6FPT6"/>
<comment type="caution">
    <text evidence="1">The sequence shown here is derived from an EMBL/GenBank/DDBJ whole genome shotgun (WGS) entry which is preliminary data.</text>
</comment>
<dbReference type="PANTHER" id="PTHR31025">
    <property type="entry name" value="SI:CH211-196P9.1-RELATED"/>
    <property type="match status" value="1"/>
</dbReference>
<feature type="non-terminal residue" evidence="1">
    <location>
        <position position="72"/>
    </location>
</feature>
<name>A0AAV6FPT6_9TELE</name>
<evidence type="ECO:0000313" key="1">
    <source>
        <dbReference type="EMBL" id="KAG5264839.1"/>
    </source>
</evidence>
<protein>
    <submittedName>
        <fullName evidence="1">Uncharacterized protein</fullName>
    </submittedName>
</protein>
<sequence length="72" mass="8470">DHPNDQDEASLEEQRQLLVEASKKARLDESLIKAKMDMTFSLRRKEVVVKQPMVAELKDRWPALFFKDQIVE</sequence>
<accession>A0AAV6FPT6</accession>
<feature type="non-terminal residue" evidence="1">
    <location>
        <position position="1"/>
    </location>
</feature>